<gene>
    <name evidence="11" type="primary">holA</name>
    <name evidence="11" type="ORF">OE104_03225</name>
</gene>
<dbReference type="GO" id="GO:0003887">
    <property type="term" value="F:DNA-directed DNA polymerase activity"/>
    <property type="evidence" value="ECO:0007669"/>
    <property type="project" value="UniProtKB-KW"/>
</dbReference>
<dbReference type="Gene3D" id="1.20.272.10">
    <property type="match status" value="1"/>
</dbReference>
<evidence type="ECO:0000259" key="9">
    <source>
        <dbReference type="Pfam" id="PF06144"/>
    </source>
</evidence>
<evidence type="ECO:0000259" key="10">
    <source>
        <dbReference type="Pfam" id="PF21694"/>
    </source>
</evidence>
<organism evidence="11 12">
    <name type="scientific">Fervidibacillus albus</name>
    <dbReference type="NCBI Taxonomy" id="2980026"/>
    <lineage>
        <taxon>Bacteria</taxon>
        <taxon>Bacillati</taxon>
        <taxon>Bacillota</taxon>
        <taxon>Bacilli</taxon>
        <taxon>Bacillales</taxon>
        <taxon>Bacillaceae</taxon>
        <taxon>Fervidibacillus</taxon>
    </lineage>
</organism>
<dbReference type="GO" id="GO:0009360">
    <property type="term" value="C:DNA polymerase III complex"/>
    <property type="evidence" value="ECO:0007669"/>
    <property type="project" value="InterPro"/>
</dbReference>
<feature type="domain" description="DNA polymerase III delta N-terminal" evidence="9">
    <location>
        <begin position="18"/>
        <end position="144"/>
    </location>
</feature>
<dbReference type="Gene3D" id="3.40.50.300">
    <property type="entry name" value="P-loop containing nucleotide triphosphate hydrolases"/>
    <property type="match status" value="1"/>
</dbReference>
<evidence type="ECO:0000256" key="6">
    <source>
        <dbReference type="ARBA" id="ARBA00022932"/>
    </source>
</evidence>
<dbReference type="Pfam" id="PF06144">
    <property type="entry name" value="DNA_pol3_delta"/>
    <property type="match status" value="1"/>
</dbReference>
<name>A0A9E8LVB2_9BACI</name>
<evidence type="ECO:0000256" key="7">
    <source>
        <dbReference type="ARBA" id="ARBA00034754"/>
    </source>
</evidence>
<dbReference type="Pfam" id="PF21694">
    <property type="entry name" value="DNA_pol3_delta_C"/>
    <property type="match status" value="1"/>
</dbReference>
<keyword evidence="5" id="KW-0235">DNA replication</keyword>
<evidence type="ECO:0000256" key="2">
    <source>
        <dbReference type="ARBA" id="ARBA00017703"/>
    </source>
</evidence>
<dbReference type="EMBL" id="CP106878">
    <property type="protein sequence ID" value="WAA10360.1"/>
    <property type="molecule type" value="Genomic_DNA"/>
</dbReference>
<dbReference type="InterPro" id="IPR027417">
    <property type="entry name" value="P-loop_NTPase"/>
</dbReference>
<evidence type="ECO:0000256" key="1">
    <source>
        <dbReference type="ARBA" id="ARBA00012417"/>
    </source>
</evidence>
<keyword evidence="12" id="KW-1185">Reference proteome</keyword>
<dbReference type="SUPFAM" id="SSF48019">
    <property type="entry name" value="post-AAA+ oligomerization domain-like"/>
    <property type="match status" value="1"/>
</dbReference>
<evidence type="ECO:0000256" key="3">
    <source>
        <dbReference type="ARBA" id="ARBA00022679"/>
    </source>
</evidence>
<dbReference type="InterPro" id="IPR048466">
    <property type="entry name" value="DNA_pol3_delta-like_C"/>
</dbReference>
<reference evidence="11" key="1">
    <citation type="submission" date="2022-09" db="EMBL/GenBank/DDBJ databases">
        <title>Complete Genomes of Fervidibacillus albus and Fervidibacillus halotolerans isolated from tidal flat sediments.</title>
        <authorList>
            <person name="Kwon K.K."/>
            <person name="Yang S.-H."/>
            <person name="Park M.J."/>
            <person name="Oh H.-M."/>
        </authorList>
    </citation>
    <scope>NUCLEOTIDE SEQUENCE</scope>
    <source>
        <strain evidence="11">MEBiC13591</strain>
    </source>
</reference>
<dbReference type="KEGG" id="faf:OE104_03225"/>
<evidence type="ECO:0000313" key="11">
    <source>
        <dbReference type="EMBL" id="WAA10360.1"/>
    </source>
</evidence>
<keyword evidence="3 11" id="KW-0808">Transferase</keyword>
<dbReference type="NCBIfam" id="TIGR01128">
    <property type="entry name" value="holA"/>
    <property type="match status" value="1"/>
</dbReference>
<dbReference type="RefSeq" id="WP_275418144.1">
    <property type="nucleotide sequence ID" value="NZ_CP106878.1"/>
</dbReference>
<comment type="similarity">
    <text evidence="7">Belongs to the DNA polymerase HolA subunit family.</text>
</comment>
<evidence type="ECO:0000313" key="12">
    <source>
        <dbReference type="Proteomes" id="UP001164718"/>
    </source>
</evidence>
<dbReference type="GO" id="GO:0006261">
    <property type="term" value="P:DNA-templated DNA replication"/>
    <property type="evidence" value="ECO:0007669"/>
    <property type="project" value="TreeGrafter"/>
</dbReference>
<comment type="catalytic activity">
    <reaction evidence="8">
        <text>DNA(n) + a 2'-deoxyribonucleoside 5'-triphosphate = DNA(n+1) + diphosphate</text>
        <dbReference type="Rhea" id="RHEA:22508"/>
        <dbReference type="Rhea" id="RHEA-COMP:17339"/>
        <dbReference type="Rhea" id="RHEA-COMP:17340"/>
        <dbReference type="ChEBI" id="CHEBI:33019"/>
        <dbReference type="ChEBI" id="CHEBI:61560"/>
        <dbReference type="ChEBI" id="CHEBI:173112"/>
        <dbReference type="EC" id="2.7.7.7"/>
    </reaction>
</comment>
<dbReference type="Proteomes" id="UP001164718">
    <property type="component" value="Chromosome"/>
</dbReference>
<evidence type="ECO:0000256" key="5">
    <source>
        <dbReference type="ARBA" id="ARBA00022705"/>
    </source>
</evidence>
<sequence>MVLQIWKDLRKKKFAPLYLLYGNEQFLIDETKRLIIKEALDEKDREFNLSSYDLEETPIETVVDDCLTVPFFSEKKVVIADRAYFLTAEKGKEKVEHHFQTLESYANEPAPSSIFVIVAPYEKLDARKKLTKLLLKNAVSVEAKPLTEREVKNWVRKGLQEEGFIITDRGMDLLYHYVGANLALLNNEMEKIVLFSDKGEEIDEQTIEWLVAKSFEGNVFSLIDKVVHKRLDDALEIYYQLLKQNEEPIKILAAISSQFRVIYQTKALSEKGYGQKAISGQLKIHPYRVKLAAEQARFFSIEQLMEIMNALAEIDYQLKTSFGHREKLLELFFFKFLHT</sequence>
<accession>A0A9E8LVB2</accession>
<dbReference type="InterPro" id="IPR005790">
    <property type="entry name" value="DNA_polIII_delta"/>
</dbReference>
<proteinExistence type="inferred from homology"/>
<dbReference type="Gene3D" id="1.10.8.60">
    <property type="match status" value="1"/>
</dbReference>
<dbReference type="PANTHER" id="PTHR34388">
    <property type="entry name" value="DNA POLYMERASE III SUBUNIT DELTA"/>
    <property type="match status" value="1"/>
</dbReference>
<keyword evidence="4 11" id="KW-0548">Nucleotidyltransferase</keyword>
<dbReference type="InterPro" id="IPR010372">
    <property type="entry name" value="DNA_pol3_delta_N"/>
</dbReference>
<evidence type="ECO:0000256" key="8">
    <source>
        <dbReference type="ARBA" id="ARBA00049244"/>
    </source>
</evidence>
<dbReference type="AlphaFoldDB" id="A0A9E8LVB2"/>
<dbReference type="SUPFAM" id="SSF52540">
    <property type="entry name" value="P-loop containing nucleoside triphosphate hydrolases"/>
    <property type="match status" value="1"/>
</dbReference>
<protein>
    <recommendedName>
        <fullName evidence="2">DNA polymerase III subunit delta</fullName>
        <ecNumber evidence="1">2.7.7.7</ecNumber>
    </recommendedName>
</protein>
<dbReference type="InterPro" id="IPR008921">
    <property type="entry name" value="DNA_pol3_clamp-load_cplx_C"/>
</dbReference>
<feature type="domain" description="DNA polymerase III delta subunit-like C-terminal" evidence="10">
    <location>
        <begin position="216"/>
        <end position="336"/>
    </location>
</feature>
<evidence type="ECO:0000256" key="4">
    <source>
        <dbReference type="ARBA" id="ARBA00022695"/>
    </source>
</evidence>
<dbReference type="GO" id="GO:0003677">
    <property type="term" value="F:DNA binding"/>
    <property type="evidence" value="ECO:0007669"/>
    <property type="project" value="InterPro"/>
</dbReference>
<dbReference type="EC" id="2.7.7.7" evidence="1"/>
<keyword evidence="6" id="KW-0239">DNA-directed DNA polymerase</keyword>
<dbReference type="PANTHER" id="PTHR34388:SF1">
    <property type="entry name" value="DNA POLYMERASE III SUBUNIT DELTA"/>
    <property type="match status" value="1"/>
</dbReference>